<feature type="signal peptide" evidence="1">
    <location>
        <begin position="1"/>
        <end position="23"/>
    </location>
</feature>
<feature type="domain" description="DUF4097" evidence="2">
    <location>
        <begin position="64"/>
        <end position="230"/>
    </location>
</feature>
<keyword evidence="1" id="KW-0732">Signal</keyword>
<dbReference type="Proteomes" id="UP001305815">
    <property type="component" value="Chromosome"/>
</dbReference>
<feature type="chain" id="PRO_5046099917" description="DUF4097 domain-containing protein" evidence="1">
    <location>
        <begin position="24"/>
        <end position="274"/>
    </location>
</feature>
<evidence type="ECO:0000313" key="4">
    <source>
        <dbReference type="Proteomes" id="UP001305815"/>
    </source>
</evidence>
<dbReference type="RefSeq" id="WP_316265484.1">
    <property type="nucleotide sequence ID" value="NZ_AP027742.1"/>
</dbReference>
<gene>
    <name evidence="3" type="ORF">Lac1_26150</name>
</gene>
<dbReference type="Gene3D" id="2.160.20.120">
    <property type="match status" value="1"/>
</dbReference>
<sequence>MKKGWKRFWVFCGVTAAVGCVCAVTGKAMGATGVLVDNYMPQFFWKSGSTSVDSDQVELFSNVKNLKVDTEGLFVNIVPCEENNVRVETYNVNSRLKLQIKEEQGELKVETTAEHYPWKLLNQEVAGEVTIQVPYYLEFGEADLQVGYGELDVEEIKAKDLNLEVGAGAGNINSFTADTAEFMVGAGSLTAVGEAGKKVDIECGVGELNYTAEGTKEDFNYFIECGIGELNLENESYSGVAVNKDIDNNAGKDMKIQCGIGSVNVSFQGAAEVR</sequence>
<evidence type="ECO:0000256" key="1">
    <source>
        <dbReference type="SAM" id="SignalP"/>
    </source>
</evidence>
<keyword evidence="4" id="KW-1185">Reference proteome</keyword>
<accession>A0ABM8I5M4</accession>
<reference evidence="4" key="1">
    <citation type="journal article" date="2023" name="Int. J. Syst. Evol. Microbiol.">
        <title>Claveliimonas bilis gen. nov., sp. nov., deoxycholic acid-producing bacteria isolated from human faeces, and reclassification of Sellimonas monacensis Zenner et al. 2021 as Claveliimonas monacensis comb. nov.</title>
        <authorList>
            <person name="Hisatomi A."/>
            <person name="Kastawa N.W.E.P.G."/>
            <person name="Song I."/>
            <person name="Ohkuma M."/>
            <person name="Fukiya S."/>
            <person name="Sakamoto M."/>
        </authorList>
    </citation>
    <scope>NUCLEOTIDE SEQUENCE [LARGE SCALE GENOMIC DNA]</scope>
    <source>
        <strain evidence="4">12BBH14</strain>
    </source>
</reference>
<dbReference type="InterPro" id="IPR025164">
    <property type="entry name" value="Toastrack_DUF4097"/>
</dbReference>
<dbReference type="PROSITE" id="PS51257">
    <property type="entry name" value="PROKAR_LIPOPROTEIN"/>
    <property type="match status" value="1"/>
</dbReference>
<evidence type="ECO:0000259" key="2">
    <source>
        <dbReference type="Pfam" id="PF13349"/>
    </source>
</evidence>
<evidence type="ECO:0000313" key="3">
    <source>
        <dbReference type="EMBL" id="BDZ78432.1"/>
    </source>
</evidence>
<organism evidence="3 4">
    <name type="scientific">Claveliimonas bilis</name>
    <dbReference type="NCBI Taxonomy" id="3028070"/>
    <lineage>
        <taxon>Bacteria</taxon>
        <taxon>Bacillati</taxon>
        <taxon>Bacillota</taxon>
        <taxon>Clostridia</taxon>
        <taxon>Lachnospirales</taxon>
        <taxon>Lachnospiraceae</taxon>
        <taxon>Claveliimonas</taxon>
    </lineage>
</organism>
<dbReference type="EMBL" id="AP027742">
    <property type="protein sequence ID" value="BDZ78432.1"/>
    <property type="molecule type" value="Genomic_DNA"/>
</dbReference>
<protein>
    <recommendedName>
        <fullName evidence="2">DUF4097 domain-containing protein</fullName>
    </recommendedName>
</protein>
<proteinExistence type="predicted"/>
<name>A0ABM8I5M4_9FIRM</name>
<dbReference type="Pfam" id="PF13349">
    <property type="entry name" value="DUF4097"/>
    <property type="match status" value="1"/>
</dbReference>